<dbReference type="Proteomes" id="UP000009192">
    <property type="component" value="Unassembled WGS sequence"/>
</dbReference>
<dbReference type="HOGENOM" id="CLU_1435823_0_0_1"/>
<organism evidence="2 3">
    <name type="scientific">Drosophila mojavensis</name>
    <name type="common">Fruit fly</name>
    <dbReference type="NCBI Taxonomy" id="7230"/>
    <lineage>
        <taxon>Eukaryota</taxon>
        <taxon>Metazoa</taxon>
        <taxon>Ecdysozoa</taxon>
        <taxon>Arthropoda</taxon>
        <taxon>Hexapoda</taxon>
        <taxon>Insecta</taxon>
        <taxon>Pterygota</taxon>
        <taxon>Neoptera</taxon>
        <taxon>Endopterygota</taxon>
        <taxon>Diptera</taxon>
        <taxon>Brachycera</taxon>
        <taxon>Muscomorpha</taxon>
        <taxon>Ephydroidea</taxon>
        <taxon>Drosophilidae</taxon>
        <taxon>Drosophila</taxon>
    </lineage>
</organism>
<sequence length="191" mass="22688">MAMELDIPVTASVSVALCVTLYVGGMNLITSEYPLEFSAAMFLAWVVFMTDRLRASFQIFNRLWIFLIAMGVYYLVGQGMIFYVWHPFWELFEDYLNAFFETQFMYSFYNNYPSIVVFLRHQSLCIIKMLLMIFVFYKTLVRYVFSEDCPEDEYDEPEENEGIHEEAFQQLIHANGPYRLNIRHTHAHVFH</sequence>
<proteinExistence type="predicted"/>
<feature type="transmembrane region" description="Helical" evidence="1">
    <location>
        <begin position="7"/>
        <end position="29"/>
    </location>
</feature>
<feature type="transmembrane region" description="Helical" evidence="1">
    <location>
        <begin position="63"/>
        <end position="85"/>
    </location>
</feature>
<dbReference type="KEGG" id="dmo:Dmoj_GI14788"/>
<protein>
    <submittedName>
        <fullName evidence="2">Uncharacterized protein</fullName>
    </submittedName>
</protein>
<dbReference type="EMBL" id="CH933810">
    <property type="protein sequence ID" value="EDW07579.2"/>
    <property type="molecule type" value="Genomic_DNA"/>
</dbReference>
<feature type="transmembrane region" description="Helical" evidence="1">
    <location>
        <begin position="115"/>
        <end position="137"/>
    </location>
</feature>
<name>B4L4V1_DROMO</name>
<reference evidence="2 3" key="1">
    <citation type="journal article" date="2007" name="Nature">
        <title>Evolution of genes and genomes on the Drosophila phylogeny.</title>
        <authorList>
            <consortium name="Drosophila 12 Genomes Consortium"/>
            <person name="Clark A.G."/>
            <person name="Eisen M.B."/>
            <person name="Smith D.R."/>
            <person name="Bergman C.M."/>
            <person name="Oliver B."/>
            <person name="Markow T.A."/>
            <person name="Kaufman T.C."/>
            <person name="Kellis M."/>
            <person name="Gelbart W."/>
            <person name="Iyer V.N."/>
            <person name="Pollard D.A."/>
            <person name="Sackton T.B."/>
            <person name="Larracuente A.M."/>
            <person name="Singh N.D."/>
            <person name="Abad J.P."/>
            <person name="Abt D.N."/>
            <person name="Adryan B."/>
            <person name="Aguade M."/>
            <person name="Akashi H."/>
            <person name="Anderson W.W."/>
            <person name="Aquadro C.F."/>
            <person name="Ardell D.H."/>
            <person name="Arguello R."/>
            <person name="Artieri C.G."/>
            <person name="Barbash D.A."/>
            <person name="Barker D."/>
            <person name="Barsanti P."/>
            <person name="Batterham P."/>
            <person name="Batzoglou S."/>
            <person name="Begun D."/>
            <person name="Bhutkar A."/>
            <person name="Blanco E."/>
            <person name="Bosak S.A."/>
            <person name="Bradley R.K."/>
            <person name="Brand A.D."/>
            <person name="Brent M.R."/>
            <person name="Brooks A.N."/>
            <person name="Brown R.H."/>
            <person name="Butlin R.K."/>
            <person name="Caggese C."/>
            <person name="Calvi B.R."/>
            <person name="Bernardo de Carvalho A."/>
            <person name="Caspi A."/>
            <person name="Castrezana S."/>
            <person name="Celniker S.E."/>
            <person name="Chang J.L."/>
            <person name="Chapple C."/>
            <person name="Chatterji S."/>
            <person name="Chinwalla A."/>
            <person name="Civetta A."/>
            <person name="Clifton S.W."/>
            <person name="Comeron J.M."/>
            <person name="Costello J.C."/>
            <person name="Coyne J.A."/>
            <person name="Daub J."/>
            <person name="David R.G."/>
            <person name="Delcher A.L."/>
            <person name="Delehaunty K."/>
            <person name="Do C.B."/>
            <person name="Ebling H."/>
            <person name="Edwards K."/>
            <person name="Eickbush T."/>
            <person name="Evans J.D."/>
            <person name="Filipski A."/>
            <person name="Findeiss S."/>
            <person name="Freyhult E."/>
            <person name="Fulton L."/>
            <person name="Fulton R."/>
            <person name="Garcia A.C."/>
            <person name="Gardiner A."/>
            <person name="Garfield D.A."/>
            <person name="Garvin B.E."/>
            <person name="Gibson G."/>
            <person name="Gilbert D."/>
            <person name="Gnerre S."/>
            <person name="Godfrey J."/>
            <person name="Good R."/>
            <person name="Gotea V."/>
            <person name="Gravely B."/>
            <person name="Greenberg A.J."/>
            <person name="Griffiths-Jones S."/>
            <person name="Gross S."/>
            <person name="Guigo R."/>
            <person name="Gustafson E.A."/>
            <person name="Haerty W."/>
            <person name="Hahn M.W."/>
            <person name="Halligan D.L."/>
            <person name="Halpern A.L."/>
            <person name="Halter G.M."/>
            <person name="Han M.V."/>
            <person name="Heger A."/>
            <person name="Hillier L."/>
            <person name="Hinrichs A.S."/>
            <person name="Holmes I."/>
            <person name="Hoskins R.A."/>
            <person name="Hubisz M.J."/>
            <person name="Hultmark D."/>
            <person name="Huntley M.A."/>
            <person name="Jaffe D.B."/>
            <person name="Jagadeeshan S."/>
            <person name="Jeck W.R."/>
            <person name="Johnson J."/>
            <person name="Jones C.D."/>
            <person name="Jordan W.C."/>
            <person name="Karpen G.H."/>
            <person name="Kataoka E."/>
            <person name="Keightley P.D."/>
            <person name="Kheradpour P."/>
            <person name="Kirkness E.F."/>
            <person name="Koerich L.B."/>
            <person name="Kristiansen K."/>
            <person name="Kudrna D."/>
            <person name="Kulathinal R.J."/>
            <person name="Kumar S."/>
            <person name="Kwok R."/>
            <person name="Lander E."/>
            <person name="Langley C.H."/>
            <person name="Lapoint R."/>
            <person name="Lazzaro B.P."/>
            <person name="Lee S.J."/>
            <person name="Levesque L."/>
            <person name="Li R."/>
            <person name="Lin C.F."/>
            <person name="Lin M.F."/>
            <person name="Lindblad-Toh K."/>
            <person name="Llopart A."/>
            <person name="Long M."/>
            <person name="Low L."/>
            <person name="Lozovsky E."/>
            <person name="Lu J."/>
            <person name="Luo M."/>
            <person name="Machado C.A."/>
            <person name="Makalowski W."/>
            <person name="Marzo M."/>
            <person name="Matsuda M."/>
            <person name="Matzkin L."/>
            <person name="McAllister B."/>
            <person name="McBride C.S."/>
            <person name="McKernan B."/>
            <person name="McKernan K."/>
            <person name="Mendez-Lago M."/>
            <person name="Minx P."/>
            <person name="Mollenhauer M.U."/>
            <person name="Montooth K."/>
            <person name="Mount S.M."/>
            <person name="Mu X."/>
            <person name="Myers E."/>
            <person name="Negre B."/>
            <person name="Newfeld S."/>
            <person name="Nielsen R."/>
            <person name="Noor M.A."/>
            <person name="O'Grady P."/>
            <person name="Pachter L."/>
            <person name="Papaceit M."/>
            <person name="Parisi M.J."/>
            <person name="Parisi M."/>
            <person name="Parts L."/>
            <person name="Pedersen J.S."/>
            <person name="Pesole G."/>
            <person name="Phillippy A.M."/>
            <person name="Ponting C.P."/>
            <person name="Pop M."/>
            <person name="Porcelli D."/>
            <person name="Powell J.R."/>
            <person name="Prohaska S."/>
            <person name="Pruitt K."/>
            <person name="Puig M."/>
            <person name="Quesneville H."/>
            <person name="Ram K.R."/>
            <person name="Rand D."/>
            <person name="Rasmussen M.D."/>
            <person name="Reed L.K."/>
            <person name="Reenan R."/>
            <person name="Reily A."/>
            <person name="Remington K.A."/>
            <person name="Rieger T.T."/>
            <person name="Ritchie M.G."/>
            <person name="Robin C."/>
            <person name="Rogers Y.H."/>
            <person name="Rohde C."/>
            <person name="Rozas J."/>
            <person name="Rubenfield M.J."/>
            <person name="Ruiz A."/>
            <person name="Russo S."/>
            <person name="Salzberg S.L."/>
            <person name="Sanchez-Gracia A."/>
            <person name="Saranga D.J."/>
            <person name="Sato H."/>
            <person name="Schaeffer S.W."/>
            <person name="Schatz M.C."/>
            <person name="Schlenke T."/>
            <person name="Schwartz R."/>
            <person name="Segarra C."/>
            <person name="Singh R.S."/>
            <person name="Sirot L."/>
            <person name="Sirota M."/>
            <person name="Sisneros N.B."/>
            <person name="Smith C.D."/>
            <person name="Smith T.F."/>
            <person name="Spieth J."/>
            <person name="Stage D.E."/>
            <person name="Stark A."/>
            <person name="Stephan W."/>
            <person name="Strausberg R.L."/>
            <person name="Strempel S."/>
            <person name="Sturgill D."/>
            <person name="Sutton G."/>
            <person name="Sutton G.G."/>
            <person name="Tao W."/>
            <person name="Teichmann S."/>
            <person name="Tobari Y.N."/>
            <person name="Tomimura Y."/>
            <person name="Tsolas J.M."/>
            <person name="Valente V.L."/>
            <person name="Venter E."/>
            <person name="Venter J.C."/>
            <person name="Vicario S."/>
            <person name="Vieira F.G."/>
            <person name="Vilella A.J."/>
            <person name="Villasante A."/>
            <person name="Walenz B."/>
            <person name="Wang J."/>
            <person name="Wasserman M."/>
            <person name="Watts T."/>
            <person name="Wilson D."/>
            <person name="Wilson R.K."/>
            <person name="Wing R.A."/>
            <person name="Wolfner M.F."/>
            <person name="Wong A."/>
            <person name="Wong G.K."/>
            <person name="Wu C.I."/>
            <person name="Wu G."/>
            <person name="Yamamoto D."/>
            <person name="Yang H.P."/>
            <person name="Yang S.P."/>
            <person name="Yorke J.A."/>
            <person name="Yoshida K."/>
            <person name="Zdobnov E."/>
            <person name="Zhang P."/>
            <person name="Zhang Y."/>
            <person name="Zimin A.V."/>
            <person name="Baldwin J."/>
            <person name="Abdouelleil A."/>
            <person name="Abdulkadir J."/>
            <person name="Abebe A."/>
            <person name="Abera B."/>
            <person name="Abreu J."/>
            <person name="Acer S.C."/>
            <person name="Aftuck L."/>
            <person name="Alexander A."/>
            <person name="An P."/>
            <person name="Anderson E."/>
            <person name="Anderson S."/>
            <person name="Arachi H."/>
            <person name="Azer M."/>
            <person name="Bachantsang P."/>
            <person name="Barry A."/>
            <person name="Bayul T."/>
            <person name="Berlin A."/>
            <person name="Bessette D."/>
            <person name="Bloom T."/>
            <person name="Blye J."/>
            <person name="Boguslavskiy L."/>
            <person name="Bonnet C."/>
            <person name="Boukhgalter B."/>
            <person name="Bourzgui I."/>
            <person name="Brown A."/>
            <person name="Cahill P."/>
            <person name="Channer S."/>
            <person name="Cheshatsang Y."/>
            <person name="Chuda L."/>
            <person name="Citroen M."/>
            <person name="Collymore A."/>
            <person name="Cooke P."/>
            <person name="Costello M."/>
            <person name="D'Aco K."/>
            <person name="Daza R."/>
            <person name="De Haan G."/>
            <person name="DeGray S."/>
            <person name="DeMaso C."/>
            <person name="Dhargay N."/>
            <person name="Dooley K."/>
            <person name="Dooley E."/>
            <person name="Doricent M."/>
            <person name="Dorje P."/>
            <person name="Dorjee K."/>
            <person name="Dupes A."/>
            <person name="Elong R."/>
            <person name="Falk J."/>
            <person name="Farina A."/>
            <person name="Faro S."/>
            <person name="Ferguson D."/>
            <person name="Fisher S."/>
            <person name="Foley C.D."/>
            <person name="Franke A."/>
            <person name="Friedrich D."/>
            <person name="Gadbois L."/>
            <person name="Gearin G."/>
            <person name="Gearin C.R."/>
            <person name="Giannoukos G."/>
            <person name="Goode T."/>
            <person name="Graham J."/>
            <person name="Grandbois E."/>
            <person name="Grewal S."/>
            <person name="Gyaltsen K."/>
            <person name="Hafez N."/>
            <person name="Hagos B."/>
            <person name="Hall J."/>
            <person name="Henson C."/>
            <person name="Hollinger A."/>
            <person name="Honan T."/>
            <person name="Huard M.D."/>
            <person name="Hughes L."/>
            <person name="Hurhula B."/>
            <person name="Husby M.E."/>
            <person name="Kamat A."/>
            <person name="Kanga B."/>
            <person name="Kashin S."/>
            <person name="Khazanovich D."/>
            <person name="Kisner P."/>
            <person name="Lance K."/>
            <person name="Lara M."/>
            <person name="Lee W."/>
            <person name="Lennon N."/>
            <person name="Letendre F."/>
            <person name="LeVine R."/>
            <person name="Lipovsky A."/>
            <person name="Liu X."/>
            <person name="Liu J."/>
            <person name="Liu S."/>
            <person name="Lokyitsang T."/>
            <person name="Lokyitsang Y."/>
            <person name="Lubonja R."/>
            <person name="Lui A."/>
            <person name="MacDonald P."/>
            <person name="Magnisalis V."/>
            <person name="Maru K."/>
            <person name="Matthews C."/>
            <person name="McCusker W."/>
            <person name="McDonough S."/>
            <person name="Mehta T."/>
            <person name="Meldrim J."/>
            <person name="Meneus L."/>
            <person name="Mihai O."/>
            <person name="Mihalev A."/>
            <person name="Mihova T."/>
            <person name="Mittelman R."/>
            <person name="Mlenga V."/>
            <person name="Montmayeur A."/>
            <person name="Mulrain L."/>
            <person name="Navidi A."/>
            <person name="Naylor J."/>
            <person name="Negash T."/>
            <person name="Nguyen T."/>
            <person name="Nguyen N."/>
            <person name="Nicol R."/>
            <person name="Norbu C."/>
            <person name="Norbu N."/>
            <person name="Novod N."/>
            <person name="O'Neill B."/>
            <person name="Osman S."/>
            <person name="Markiewicz E."/>
            <person name="Oyono O.L."/>
            <person name="Patti C."/>
            <person name="Phunkhang P."/>
            <person name="Pierre F."/>
            <person name="Priest M."/>
            <person name="Raghuraman S."/>
            <person name="Rege F."/>
            <person name="Reyes R."/>
            <person name="Rise C."/>
            <person name="Rogov P."/>
            <person name="Ross K."/>
            <person name="Ryan E."/>
            <person name="Settipalli S."/>
            <person name="Shea T."/>
            <person name="Sherpa N."/>
            <person name="Shi L."/>
            <person name="Shih D."/>
            <person name="Sparrow T."/>
            <person name="Spaulding J."/>
            <person name="Stalker J."/>
            <person name="Stange-Thomann N."/>
            <person name="Stavropoulos S."/>
            <person name="Stone C."/>
            <person name="Strader C."/>
            <person name="Tesfaye S."/>
            <person name="Thomson T."/>
            <person name="Thoulutsang Y."/>
            <person name="Thoulutsang D."/>
            <person name="Topham K."/>
            <person name="Topping I."/>
            <person name="Tsamla T."/>
            <person name="Vassiliev H."/>
            <person name="Vo A."/>
            <person name="Wangchuk T."/>
            <person name="Wangdi T."/>
            <person name="Weiand M."/>
            <person name="Wilkinson J."/>
            <person name="Wilson A."/>
            <person name="Yadav S."/>
            <person name="Young G."/>
            <person name="Yu Q."/>
            <person name="Zembek L."/>
            <person name="Zhong D."/>
            <person name="Zimmer A."/>
            <person name="Zwirko Z."/>
            <person name="Jaffe D.B."/>
            <person name="Alvarez P."/>
            <person name="Brockman W."/>
            <person name="Butler J."/>
            <person name="Chin C."/>
            <person name="Gnerre S."/>
            <person name="Grabherr M."/>
            <person name="Kleber M."/>
            <person name="Mauceli E."/>
            <person name="MacCallum I."/>
        </authorList>
    </citation>
    <scope>NUCLEOTIDE SEQUENCE [LARGE SCALE GENOMIC DNA]</scope>
    <source>
        <strain evidence="3">Tucson 15081-1352.22</strain>
    </source>
</reference>
<keyword evidence="1" id="KW-0472">Membrane</keyword>
<accession>B4L4V1</accession>
<keyword evidence="1" id="KW-0812">Transmembrane</keyword>
<evidence type="ECO:0000256" key="1">
    <source>
        <dbReference type="SAM" id="Phobius"/>
    </source>
</evidence>
<feature type="transmembrane region" description="Helical" evidence="1">
    <location>
        <begin position="35"/>
        <end position="51"/>
    </location>
</feature>
<gene>
    <name evidence="2" type="primary">Dmoj\GI14788</name>
    <name evidence="2" type="ORF">Dmoj_GI14788</name>
</gene>
<keyword evidence="1" id="KW-1133">Transmembrane helix</keyword>
<evidence type="ECO:0000313" key="3">
    <source>
        <dbReference type="Proteomes" id="UP000009192"/>
    </source>
</evidence>
<dbReference type="InParanoid" id="B4L4V1"/>
<evidence type="ECO:0000313" key="2">
    <source>
        <dbReference type="EMBL" id="EDW07579.2"/>
    </source>
</evidence>
<dbReference type="AlphaFoldDB" id="B4L4V1"/>
<keyword evidence="3" id="KW-1185">Reference proteome</keyword>